<evidence type="ECO:0000313" key="2">
    <source>
        <dbReference type="EMBL" id="KAJ8457087.1"/>
    </source>
</evidence>
<feature type="region of interest" description="Disordered" evidence="1">
    <location>
        <begin position="91"/>
        <end position="121"/>
    </location>
</feature>
<dbReference type="Proteomes" id="UP001215151">
    <property type="component" value="Unassembled WGS sequence"/>
</dbReference>
<dbReference type="AlphaFoldDB" id="A0AAD7TJW4"/>
<dbReference type="EMBL" id="JAPEVG010000599">
    <property type="protein sequence ID" value="KAJ8457087.1"/>
    <property type="molecule type" value="Genomic_DNA"/>
</dbReference>
<keyword evidence="3" id="KW-1185">Reference proteome</keyword>
<accession>A0AAD7TJW4</accession>
<evidence type="ECO:0000256" key="1">
    <source>
        <dbReference type="SAM" id="MobiDB-lite"/>
    </source>
</evidence>
<reference evidence="2" key="1">
    <citation type="submission" date="2022-11" db="EMBL/GenBank/DDBJ databases">
        <title>Genome Sequence of Cubamyces cubensis.</title>
        <authorList>
            <person name="Buettner E."/>
        </authorList>
    </citation>
    <scope>NUCLEOTIDE SEQUENCE</scope>
    <source>
        <strain evidence="2">MPL-01</strain>
    </source>
</reference>
<sequence>MFILQLQNICWPDPGTHSTPIDGKGATQDERELGRDISARSARPEWFTVRPPLSGRRARTWRLLLGERRSCLGEGGLEFGEKVEMTADISTRGTRSWLPIPASDPRPAAYSTSVAEQPSLR</sequence>
<gene>
    <name evidence="2" type="ORF">ONZ51_g11740</name>
</gene>
<evidence type="ECO:0000313" key="3">
    <source>
        <dbReference type="Proteomes" id="UP001215151"/>
    </source>
</evidence>
<organism evidence="2 3">
    <name type="scientific">Trametes cubensis</name>
    <dbReference type="NCBI Taxonomy" id="1111947"/>
    <lineage>
        <taxon>Eukaryota</taxon>
        <taxon>Fungi</taxon>
        <taxon>Dikarya</taxon>
        <taxon>Basidiomycota</taxon>
        <taxon>Agaricomycotina</taxon>
        <taxon>Agaricomycetes</taxon>
        <taxon>Polyporales</taxon>
        <taxon>Polyporaceae</taxon>
        <taxon>Trametes</taxon>
    </lineage>
</organism>
<name>A0AAD7TJW4_9APHY</name>
<proteinExistence type="predicted"/>
<protein>
    <submittedName>
        <fullName evidence="2">Uncharacterized protein</fullName>
    </submittedName>
</protein>
<comment type="caution">
    <text evidence="2">The sequence shown here is derived from an EMBL/GenBank/DDBJ whole genome shotgun (WGS) entry which is preliminary data.</text>
</comment>
<feature type="compositionally biased region" description="Polar residues" evidence="1">
    <location>
        <begin position="110"/>
        <end position="121"/>
    </location>
</feature>